<proteinExistence type="inferred from homology"/>
<dbReference type="Proteomes" id="UP000319818">
    <property type="component" value="Unassembled WGS sequence"/>
</dbReference>
<comment type="caution">
    <text evidence="8">The sequence shown here is derived from an EMBL/GenBank/DDBJ whole genome shotgun (WGS) entry which is preliminary data.</text>
</comment>
<comment type="cofactor">
    <cofactor evidence="1">
        <name>FAD</name>
        <dbReference type="ChEBI" id="CHEBI:57692"/>
    </cofactor>
</comment>
<evidence type="ECO:0000259" key="7">
    <source>
        <dbReference type="Pfam" id="PF05199"/>
    </source>
</evidence>
<sequence length="762" mass="82813">MTVDPDRDGLVSLNPYEARTVAAVFERMFPPGEDWPGAVALGAVTYLDRALAGPDQHLRDAYHLGLAALDRAARGAHGRGFADCAPEEQDELVAGLEAARLPGFHVPEQHGFFCRLRAHLQEGLFADPAHGGNRDRGGWRFLGHPGVWLEHAADDHLSPEPVTRGGEVRALADAGYRLGGAAEEPPPEIPGYDPQRAAVEPPGPADVVVVGMGAVGAFVSALLVDAGLRVVGFEAGGWRHRGDYHPDELSAAYYCRGDMGPKYLAEAPTWRRDEGGPTRPIPFSLGRMMNGVGGSIVHWGGALRRMHPHHFAFRTHVLERWGADVLPEHSTLVDWPVTYADLEPYYDLCERIAGVAGDRHGNPFVPRSTDYPIPPLRPTTKGLLFTEAGRALGLHPHPTPVCVNSVPYNGLPATRYHPWSAGFGSFHDDRWNPGLTSVPQALATGRLDLRTHCRVLRLLTDADGHADGVEYVDPLGVVRTFRARTVIVAAYTFETVRLLMLSGGLGGSTGQLGAHFMVKQWGDVYGWFPDTVFNAHTGPAAQMVTLDDFDAVGFDGVAHGFVGGASLNVENQQLPLQIARDPLPPGVPSWGPRYQEHLRGWQHVAAVRIQPDSLSYTTDFLDLDPRHRDRSGLGLPVLRVTTDMRENEHRLQDFMQQQCDRILRRMGATLTWNGPRYRGVASSHDLGGARMGEDPRTSVVGPDLQVHDTPGLHVFSGAVFPTCVGVNPHLTLMALTARATEQLVRALGGAVAQAAVRIQDGK</sequence>
<dbReference type="PANTHER" id="PTHR42784">
    <property type="entry name" value="PYRANOSE 2-OXIDASE"/>
    <property type="match status" value="1"/>
</dbReference>
<keyword evidence="4" id="KW-0274">FAD</keyword>
<evidence type="ECO:0000256" key="5">
    <source>
        <dbReference type="ARBA" id="ARBA00023002"/>
    </source>
</evidence>
<protein>
    <submittedName>
        <fullName evidence="8">Gluconate 2-dehydrogenase alpha chain</fullName>
    </submittedName>
</protein>
<dbReference type="Pfam" id="PF00732">
    <property type="entry name" value="GMC_oxred_N"/>
    <property type="match status" value="1"/>
</dbReference>
<dbReference type="GO" id="GO:0016614">
    <property type="term" value="F:oxidoreductase activity, acting on CH-OH group of donors"/>
    <property type="evidence" value="ECO:0007669"/>
    <property type="project" value="InterPro"/>
</dbReference>
<evidence type="ECO:0000313" key="9">
    <source>
        <dbReference type="Proteomes" id="UP000319818"/>
    </source>
</evidence>
<evidence type="ECO:0000256" key="3">
    <source>
        <dbReference type="ARBA" id="ARBA00022630"/>
    </source>
</evidence>
<evidence type="ECO:0000256" key="4">
    <source>
        <dbReference type="ARBA" id="ARBA00022827"/>
    </source>
</evidence>
<evidence type="ECO:0000256" key="2">
    <source>
        <dbReference type="ARBA" id="ARBA00010790"/>
    </source>
</evidence>
<dbReference type="SUPFAM" id="SSF51905">
    <property type="entry name" value="FAD/NAD(P)-binding domain"/>
    <property type="match status" value="1"/>
</dbReference>
<dbReference type="InterPro" id="IPR051473">
    <property type="entry name" value="P2Ox-like"/>
</dbReference>
<evidence type="ECO:0000256" key="1">
    <source>
        <dbReference type="ARBA" id="ARBA00001974"/>
    </source>
</evidence>
<dbReference type="EMBL" id="VFPH01000003">
    <property type="protein sequence ID" value="TQM35719.1"/>
    <property type="molecule type" value="Genomic_DNA"/>
</dbReference>
<dbReference type="InterPro" id="IPR036188">
    <property type="entry name" value="FAD/NAD-bd_sf"/>
</dbReference>
<dbReference type="Gene3D" id="3.50.50.60">
    <property type="entry name" value="FAD/NAD(P)-binding domain"/>
    <property type="match status" value="2"/>
</dbReference>
<organism evidence="8 9">
    <name type="scientific">Pseudonocardia cypriaca</name>
    <dbReference type="NCBI Taxonomy" id="882449"/>
    <lineage>
        <taxon>Bacteria</taxon>
        <taxon>Bacillati</taxon>
        <taxon>Actinomycetota</taxon>
        <taxon>Actinomycetes</taxon>
        <taxon>Pseudonocardiales</taxon>
        <taxon>Pseudonocardiaceae</taxon>
        <taxon>Pseudonocardia</taxon>
    </lineage>
</organism>
<reference evidence="8 9" key="1">
    <citation type="submission" date="2019-06" db="EMBL/GenBank/DDBJ databases">
        <title>Sequencing the genomes of 1000 actinobacteria strains.</title>
        <authorList>
            <person name="Klenk H.-P."/>
        </authorList>
    </citation>
    <scope>NUCLEOTIDE SEQUENCE [LARGE SCALE GENOMIC DNA]</scope>
    <source>
        <strain evidence="8 9">DSM 45511</strain>
    </source>
</reference>
<keyword evidence="9" id="KW-1185">Reference proteome</keyword>
<keyword evidence="5" id="KW-0560">Oxidoreductase</keyword>
<feature type="domain" description="Glucose-methanol-choline oxidoreductase N-terminal" evidence="6">
    <location>
        <begin position="427"/>
        <end position="506"/>
    </location>
</feature>
<evidence type="ECO:0000313" key="8">
    <source>
        <dbReference type="EMBL" id="TQM35719.1"/>
    </source>
</evidence>
<dbReference type="OrthoDB" id="9798604at2"/>
<feature type="domain" description="Glucose-methanol-choline oxidoreductase C-terminal" evidence="7">
    <location>
        <begin position="678"/>
        <end position="735"/>
    </location>
</feature>
<dbReference type="InterPro" id="IPR027056">
    <property type="entry name" value="Gluconate_2DH_su3"/>
</dbReference>
<dbReference type="InterPro" id="IPR007867">
    <property type="entry name" value="GMC_OxRtase_C"/>
</dbReference>
<dbReference type="AlphaFoldDB" id="A0A543FPD8"/>
<evidence type="ECO:0000259" key="6">
    <source>
        <dbReference type="Pfam" id="PF00732"/>
    </source>
</evidence>
<keyword evidence="3" id="KW-0285">Flavoprotein</keyword>
<dbReference type="Pfam" id="PF13618">
    <property type="entry name" value="Gluconate_2-dh3"/>
    <property type="match status" value="1"/>
</dbReference>
<dbReference type="GO" id="GO:0050660">
    <property type="term" value="F:flavin adenine dinucleotide binding"/>
    <property type="evidence" value="ECO:0007669"/>
    <property type="project" value="InterPro"/>
</dbReference>
<accession>A0A543FPD8</accession>
<dbReference type="InterPro" id="IPR000172">
    <property type="entry name" value="GMC_OxRdtase_N"/>
</dbReference>
<comment type="similarity">
    <text evidence="2">Belongs to the GMC oxidoreductase family.</text>
</comment>
<dbReference type="RefSeq" id="WP_142107027.1">
    <property type="nucleotide sequence ID" value="NZ_VFPH01000003.1"/>
</dbReference>
<gene>
    <name evidence="8" type="ORF">FB388_7159</name>
</gene>
<dbReference type="PANTHER" id="PTHR42784:SF1">
    <property type="entry name" value="PYRANOSE 2-OXIDASE"/>
    <property type="match status" value="1"/>
</dbReference>
<dbReference type="Pfam" id="PF05199">
    <property type="entry name" value="GMC_oxred_C"/>
    <property type="match status" value="1"/>
</dbReference>
<name>A0A543FPD8_9PSEU</name>